<keyword evidence="2" id="KW-0812">Transmembrane</keyword>
<keyword evidence="2" id="KW-0472">Membrane</keyword>
<dbReference type="RefSeq" id="WP_185799448.1">
    <property type="nucleotide sequence ID" value="NZ_JACJVJ010000001.1"/>
</dbReference>
<dbReference type="EMBL" id="JACJVJ010000001">
    <property type="protein sequence ID" value="MBC2776136.1"/>
    <property type="molecule type" value="Genomic_DNA"/>
</dbReference>
<feature type="compositionally biased region" description="Low complexity" evidence="1">
    <location>
        <begin position="39"/>
        <end position="53"/>
    </location>
</feature>
<evidence type="ECO:0008006" key="5">
    <source>
        <dbReference type="Google" id="ProtNLM"/>
    </source>
</evidence>
<accession>A0A842HST0</accession>
<sequence>MSDTLLYILIGLAALIVLFVLFRLFGSSSAEANSDTAAATPAADSAAPAKAAEPAPPPAAEPVPATVPPAPVSSGTGDELTQIKGLGPKAAKGLAAMGVTRFDQIAAWSAGDIEAAGAKLGGSFADRIARDRWVEQAGLLARGEIAAFEEKFGKLG</sequence>
<organism evidence="3 4">
    <name type="scientific">Parasphingopyxis marina</name>
    <dbReference type="NCBI Taxonomy" id="2761622"/>
    <lineage>
        <taxon>Bacteria</taxon>
        <taxon>Pseudomonadati</taxon>
        <taxon>Pseudomonadota</taxon>
        <taxon>Alphaproteobacteria</taxon>
        <taxon>Sphingomonadales</taxon>
        <taxon>Sphingomonadaceae</taxon>
        <taxon>Parasphingopyxis</taxon>
    </lineage>
</organism>
<comment type="caution">
    <text evidence="3">The sequence shown here is derived from an EMBL/GenBank/DDBJ whole genome shotgun (WGS) entry which is preliminary data.</text>
</comment>
<feature type="compositionally biased region" description="Pro residues" evidence="1">
    <location>
        <begin position="54"/>
        <end position="71"/>
    </location>
</feature>
<evidence type="ECO:0000313" key="4">
    <source>
        <dbReference type="Proteomes" id="UP000564378"/>
    </source>
</evidence>
<proteinExistence type="predicted"/>
<evidence type="ECO:0000256" key="1">
    <source>
        <dbReference type="SAM" id="MobiDB-lite"/>
    </source>
</evidence>
<keyword evidence="2" id="KW-1133">Transmembrane helix</keyword>
<dbReference type="AlphaFoldDB" id="A0A842HST0"/>
<feature type="transmembrane region" description="Helical" evidence="2">
    <location>
        <begin position="6"/>
        <end position="25"/>
    </location>
</feature>
<name>A0A842HST0_9SPHN</name>
<evidence type="ECO:0000313" key="3">
    <source>
        <dbReference type="EMBL" id="MBC2776136.1"/>
    </source>
</evidence>
<evidence type="ECO:0000256" key="2">
    <source>
        <dbReference type="SAM" id="Phobius"/>
    </source>
</evidence>
<reference evidence="3 4" key="1">
    <citation type="submission" date="2020-08" db="EMBL/GenBank/DDBJ databases">
        <title>Draft genome sequence of Parasphingopyxis sp. GrpM-11.</title>
        <authorList>
            <person name="Oh J."/>
            <person name="Roh D.-H."/>
        </authorList>
    </citation>
    <scope>NUCLEOTIDE SEQUENCE [LARGE SCALE GENOMIC DNA]</scope>
    <source>
        <strain evidence="3 4">GrpM-11</strain>
    </source>
</reference>
<gene>
    <name evidence="3" type="ORF">H6P80_00750</name>
</gene>
<protein>
    <recommendedName>
        <fullName evidence="5">50S ribosomal protein L21</fullName>
    </recommendedName>
</protein>
<feature type="region of interest" description="Disordered" evidence="1">
    <location>
        <begin position="39"/>
        <end position="81"/>
    </location>
</feature>
<keyword evidence="4" id="KW-1185">Reference proteome</keyword>
<dbReference type="Proteomes" id="UP000564378">
    <property type="component" value="Unassembled WGS sequence"/>
</dbReference>
<dbReference type="Gene3D" id="1.10.150.20">
    <property type="entry name" value="5' to 3' exonuclease, C-terminal subdomain"/>
    <property type="match status" value="1"/>
</dbReference>